<reference evidence="2 3" key="1">
    <citation type="submission" date="2019-02" db="EMBL/GenBank/DDBJ databases">
        <title>Genome sequencing of Clostridium botulinum clinical isolates.</title>
        <authorList>
            <person name="Brunt J."/>
            <person name="Van Vliet A.H.M."/>
            <person name="Stringer S.C."/>
            <person name="Grant K.A."/>
            <person name="Carter A.C."/>
            <person name="Peck M.W."/>
        </authorList>
    </citation>
    <scope>NUCLEOTIDE SEQUENCE [LARGE SCALE GENOMIC DNA]</scope>
    <source>
        <strain evidence="2 3">H113700579</strain>
    </source>
</reference>
<feature type="transmembrane region" description="Helical" evidence="1">
    <location>
        <begin position="83"/>
        <end position="100"/>
    </location>
</feature>
<organism evidence="2 3">
    <name type="scientific">Clostridium botulinum</name>
    <dbReference type="NCBI Taxonomy" id="1491"/>
    <lineage>
        <taxon>Bacteria</taxon>
        <taxon>Bacillati</taxon>
        <taxon>Bacillota</taxon>
        <taxon>Clostridia</taxon>
        <taxon>Eubacteriales</taxon>
        <taxon>Clostridiaceae</taxon>
        <taxon>Clostridium</taxon>
    </lineage>
</organism>
<accession>A0A6M0SRU9</accession>
<evidence type="ECO:0000313" key="3">
    <source>
        <dbReference type="Proteomes" id="UP000472355"/>
    </source>
</evidence>
<keyword evidence="1" id="KW-0472">Membrane</keyword>
<dbReference type="AlphaFoldDB" id="A0A6M0SRU9"/>
<feature type="transmembrane region" description="Helical" evidence="1">
    <location>
        <begin position="21"/>
        <end position="39"/>
    </location>
</feature>
<dbReference type="InterPro" id="IPR046664">
    <property type="entry name" value="DUF6773"/>
</dbReference>
<evidence type="ECO:0000256" key="1">
    <source>
        <dbReference type="SAM" id="Phobius"/>
    </source>
</evidence>
<dbReference type="Pfam" id="PF20563">
    <property type="entry name" value="DUF6773"/>
    <property type="match status" value="1"/>
</dbReference>
<keyword evidence="1" id="KW-1133">Transmembrane helix</keyword>
<protein>
    <submittedName>
        <fullName evidence="2">Uncharacterized protein</fullName>
    </submittedName>
</protein>
<gene>
    <name evidence="2" type="ORF">EXM65_14550</name>
</gene>
<feature type="transmembrane region" description="Helical" evidence="1">
    <location>
        <begin position="51"/>
        <end position="71"/>
    </location>
</feature>
<sequence>MKKILDDERIYLEVQKIYANGFKIITTCLVLDFLYNMCIKKESYTDNMDKTIILLIAFSYIIITLIKGGLFNINLKENNNNKVFILFTSTLSTIIFTILMNLNEEIIVKKVVVIGIVFFVVITIFLSLFTKISKKRH</sequence>
<dbReference type="Proteomes" id="UP000472355">
    <property type="component" value="Unassembled WGS sequence"/>
</dbReference>
<dbReference type="EMBL" id="SGKU01000048">
    <property type="protein sequence ID" value="NFA43748.1"/>
    <property type="molecule type" value="Genomic_DNA"/>
</dbReference>
<evidence type="ECO:0000313" key="2">
    <source>
        <dbReference type="EMBL" id="NFA43748.1"/>
    </source>
</evidence>
<comment type="caution">
    <text evidence="2">The sequence shown here is derived from an EMBL/GenBank/DDBJ whole genome shotgun (WGS) entry which is preliminary data.</text>
</comment>
<proteinExistence type="predicted"/>
<keyword evidence="1" id="KW-0812">Transmembrane</keyword>
<name>A0A6M0SRU9_CLOBO</name>
<feature type="transmembrane region" description="Helical" evidence="1">
    <location>
        <begin position="106"/>
        <end position="129"/>
    </location>
</feature>